<dbReference type="PROSITE" id="PS51257">
    <property type="entry name" value="PROKAR_LIPOPROTEIN"/>
    <property type="match status" value="1"/>
</dbReference>
<protein>
    <submittedName>
        <fullName evidence="1">Uncharacterized protein</fullName>
    </submittedName>
</protein>
<dbReference type="RefSeq" id="WP_131916530.1">
    <property type="nucleotide sequence ID" value="NZ_SMLG01000007.1"/>
</dbReference>
<reference evidence="1 2" key="1">
    <citation type="submission" date="2019-03" db="EMBL/GenBank/DDBJ databases">
        <title>Novel species of Flavobacterium.</title>
        <authorList>
            <person name="Liu Q."/>
            <person name="Xin Y.-H."/>
        </authorList>
    </citation>
    <scope>NUCLEOTIDE SEQUENCE [LARGE SCALE GENOMIC DNA]</scope>
    <source>
        <strain evidence="1 2">LB3P52</strain>
    </source>
</reference>
<organism evidence="1 2">
    <name type="scientific">Flavobacterium rhamnosiphilum</name>
    <dbReference type="NCBI Taxonomy" id="2541724"/>
    <lineage>
        <taxon>Bacteria</taxon>
        <taxon>Pseudomonadati</taxon>
        <taxon>Bacteroidota</taxon>
        <taxon>Flavobacteriia</taxon>
        <taxon>Flavobacteriales</taxon>
        <taxon>Flavobacteriaceae</taxon>
        <taxon>Flavobacterium</taxon>
    </lineage>
</organism>
<gene>
    <name evidence="1" type="ORF">E0I26_11035</name>
</gene>
<dbReference type="OrthoDB" id="1376297at2"/>
<comment type="caution">
    <text evidence="1">The sequence shown here is derived from an EMBL/GenBank/DDBJ whole genome shotgun (WGS) entry which is preliminary data.</text>
</comment>
<evidence type="ECO:0000313" key="2">
    <source>
        <dbReference type="Proteomes" id="UP000294814"/>
    </source>
</evidence>
<sequence>MKKLCVAGLVSISLLTYSCSNDEESYEVQARDFKTTPQSFLKVNFPTKIIDTTTVKLGTDAVNTDAVELEGDPSILKPPR</sequence>
<accession>A0A4R5F6L0</accession>
<evidence type="ECO:0000313" key="1">
    <source>
        <dbReference type="EMBL" id="TDE43578.1"/>
    </source>
</evidence>
<dbReference type="Proteomes" id="UP000294814">
    <property type="component" value="Unassembled WGS sequence"/>
</dbReference>
<dbReference type="AlphaFoldDB" id="A0A4R5F6L0"/>
<dbReference type="EMBL" id="SMLG01000007">
    <property type="protein sequence ID" value="TDE43578.1"/>
    <property type="molecule type" value="Genomic_DNA"/>
</dbReference>
<keyword evidence="2" id="KW-1185">Reference proteome</keyword>
<name>A0A4R5F6L0_9FLAO</name>
<proteinExistence type="predicted"/>